<reference evidence="3 4" key="1">
    <citation type="submission" date="2019-10" db="EMBL/GenBank/DDBJ databases">
        <title>Two novel species isolated from a subtropical stream in China.</title>
        <authorList>
            <person name="Lu H."/>
        </authorList>
    </citation>
    <scope>NUCLEOTIDE SEQUENCE [LARGE SCALE GENOMIC DNA]</scope>
    <source>
        <strain evidence="3 4">FT29W</strain>
    </source>
</reference>
<dbReference type="Gene3D" id="3.90.180.10">
    <property type="entry name" value="Medium-chain alcohol dehydrogenases, catalytic domain"/>
    <property type="match status" value="1"/>
</dbReference>
<evidence type="ECO:0000313" key="3">
    <source>
        <dbReference type="EMBL" id="MQA38759.1"/>
    </source>
</evidence>
<feature type="domain" description="Enoyl reductase (ER)" evidence="2">
    <location>
        <begin position="18"/>
        <end position="337"/>
    </location>
</feature>
<comment type="caution">
    <text evidence="3">The sequence shown here is derived from an EMBL/GenBank/DDBJ whole genome shotgun (WGS) entry which is preliminary data.</text>
</comment>
<dbReference type="SMART" id="SM00829">
    <property type="entry name" value="PKS_ER"/>
    <property type="match status" value="1"/>
</dbReference>
<dbReference type="SUPFAM" id="SSF51735">
    <property type="entry name" value="NAD(P)-binding Rossmann-fold domains"/>
    <property type="match status" value="1"/>
</dbReference>
<dbReference type="Gene3D" id="3.40.50.720">
    <property type="entry name" value="NAD(P)-binding Rossmann-like Domain"/>
    <property type="match status" value="1"/>
</dbReference>
<dbReference type="InterPro" id="IPR041694">
    <property type="entry name" value="ADH_N_2"/>
</dbReference>
<name>A0A6A7N151_9BURK</name>
<dbReference type="Pfam" id="PF16884">
    <property type="entry name" value="ADH_N_2"/>
    <property type="match status" value="1"/>
</dbReference>
<evidence type="ECO:0000256" key="1">
    <source>
        <dbReference type="ARBA" id="ARBA00023002"/>
    </source>
</evidence>
<dbReference type="GO" id="GO:0016628">
    <property type="term" value="F:oxidoreductase activity, acting on the CH-CH group of donors, NAD or NADP as acceptor"/>
    <property type="evidence" value="ECO:0007669"/>
    <property type="project" value="InterPro"/>
</dbReference>
<keyword evidence="4" id="KW-1185">Reference proteome</keyword>
<proteinExistence type="predicted"/>
<dbReference type="PANTHER" id="PTHR43205:SF7">
    <property type="entry name" value="PROSTAGLANDIN REDUCTASE 1"/>
    <property type="match status" value="1"/>
</dbReference>
<protein>
    <submittedName>
        <fullName evidence="3">Zinc-binding dehydrogenase</fullName>
    </submittedName>
</protein>
<dbReference type="InterPro" id="IPR011032">
    <property type="entry name" value="GroES-like_sf"/>
</dbReference>
<keyword evidence="1" id="KW-0560">Oxidoreductase</keyword>
<sequence length="342" mass="36680">MTINETNLQFRLAARPVGMVKDSDWQQVSEPVREPADGEVVVKVLYLSLDPAMRGWMNEGKSYIPPVGIGEVMRAGGVGVVVASKSPDFAVGDHVQGGTGVQRYWVGPAGDKRHGFRKVDAKLAPLPTYLNTLGMPGMTAYFGLIESGQPKAGETVVVSGAAGAVGQTVGQVARQLGCRVVGIAGGKDKCDFVVNQLGFDACIDYKGGSVKDGLKEHCPNGVDVYFDNVGGDILDTVLTRINMKARIVICGAISQYNNTTPVKGPANYLSLLVNRARMEGIVVFDYADRYHLGIAALGQWMKEGKVKSKEDIVQGLEQFPQALNMLFEGKNFGKLVLQVATE</sequence>
<evidence type="ECO:0000313" key="4">
    <source>
        <dbReference type="Proteomes" id="UP000440498"/>
    </source>
</evidence>
<organism evidence="3 4">
    <name type="scientific">Rugamonas aquatica</name>
    <dbReference type="NCBI Taxonomy" id="2743357"/>
    <lineage>
        <taxon>Bacteria</taxon>
        <taxon>Pseudomonadati</taxon>
        <taxon>Pseudomonadota</taxon>
        <taxon>Betaproteobacteria</taxon>
        <taxon>Burkholderiales</taxon>
        <taxon>Oxalobacteraceae</taxon>
        <taxon>Telluria group</taxon>
        <taxon>Rugamonas</taxon>
    </lineage>
</organism>
<dbReference type="InterPro" id="IPR045010">
    <property type="entry name" value="MDR_fam"/>
</dbReference>
<dbReference type="Proteomes" id="UP000440498">
    <property type="component" value="Unassembled WGS sequence"/>
</dbReference>
<gene>
    <name evidence="3" type="ORF">GEV02_11395</name>
</gene>
<dbReference type="InterPro" id="IPR036291">
    <property type="entry name" value="NAD(P)-bd_dom_sf"/>
</dbReference>
<dbReference type="RefSeq" id="WP_152838118.1">
    <property type="nucleotide sequence ID" value="NZ_WHUG01000004.1"/>
</dbReference>
<dbReference type="InterPro" id="IPR020843">
    <property type="entry name" value="ER"/>
</dbReference>
<dbReference type="FunFam" id="3.40.50.720:FF:000121">
    <property type="entry name" value="Prostaglandin reductase 2"/>
    <property type="match status" value="1"/>
</dbReference>
<dbReference type="SUPFAM" id="SSF50129">
    <property type="entry name" value="GroES-like"/>
    <property type="match status" value="1"/>
</dbReference>
<dbReference type="AlphaFoldDB" id="A0A6A7N151"/>
<dbReference type="EMBL" id="WHUG01000004">
    <property type="protein sequence ID" value="MQA38759.1"/>
    <property type="molecule type" value="Genomic_DNA"/>
</dbReference>
<dbReference type="InterPro" id="IPR013149">
    <property type="entry name" value="ADH-like_C"/>
</dbReference>
<accession>A0A6A7N151</accession>
<dbReference type="CDD" id="cd05288">
    <property type="entry name" value="PGDH"/>
    <property type="match status" value="1"/>
</dbReference>
<dbReference type="Pfam" id="PF00107">
    <property type="entry name" value="ADH_zinc_N"/>
    <property type="match status" value="1"/>
</dbReference>
<dbReference type="PANTHER" id="PTHR43205">
    <property type="entry name" value="PROSTAGLANDIN REDUCTASE"/>
    <property type="match status" value="1"/>
</dbReference>
<evidence type="ECO:0000259" key="2">
    <source>
        <dbReference type="SMART" id="SM00829"/>
    </source>
</evidence>